<organism evidence="2 3">
    <name type="scientific">Methanocaldococcus infernus (strain DSM 11812 / JCM 15783 / ME)</name>
    <dbReference type="NCBI Taxonomy" id="573063"/>
    <lineage>
        <taxon>Archaea</taxon>
        <taxon>Methanobacteriati</taxon>
        <taxon>Methanobacteriota</taxon>
        <taxon>Methanomada group</taxon>
        <taxon>Methanococci</taxon>
        <taxon>Methanococcales</taxon>
        <taxon>Methanocaldococcaceae</taxon>
        <taxon>Methanocaldococcus</taxon>
    </lineage>
</organism>
<dbReference type="AlphaFoldDB" id="D5VT56"/>
<keyword evidence="1" id="KW-0472">Membrane</keyword>
<dbReference type="GeneID" id="9132121"/>
<dbReference type="PANTHER" id="PTHR42200">
    <property type="entry name" value="ARCHAEAL FLAGELLA-RELATED PROTEIN F-RELATED"/>
    <property type="match status" value="1"/>
</dbReference>
<reference evidence="2" key="1">
    <citation type="submission" date="2010-04" db="EMBL/GenBank/DDBJ databases">
        <title>Complete sequence of Methanocaldococcus infernus ME.</title>
        <authorList>
            <consortium name="US DOE Joint Genome Institute"/>
            <person name="Lucas S."/>
            <person name="Copeland A."/>
            <person name="Lapidus A."/>
            <person name="Cheng J.-F."/>
            <person name="Bruce D."/>
            <person name="Goodwin L."/>
            <person name="Pitluck S."/>
            <person name="Munk A.C."/>
            <person name="Detter J.C."/>
            <person name="Han C."/>
            <person name="Tapia R."/>
            <person name="Land M."/>
            <person name="Hauser L."/>
            <person name="Kyrpides N."/>
            <person name="Mikhailova N."/>
            <person name="Sieprawska-Lupa M."/>
            <person name="Whitman W.B."/>
            <person name="Woyke T."/>
        </authorList>
    </citation>
    <scope>NUCLEOTIDE SEQUENCE [LARGE SCALE GENOMIC DNA]</scope>
    <source>
        <strain evidence="2">ME</strain>
    </source>
</reference>
<protein>
    <submittedName>
        <fullName evidence="2">Flagellin</fullName>
    </submittedName>
</protein>
<dbReference type="STRING" id="573063.Metin_1104"/>
<evidence type="ECO:0000313" key="3">
    <source>
        <dbReference type="Proteomes" id="UP000002061"/>
    </source>
</evidence>
<dbReference type="HOGENOM" id="CLU_134827_1_0_2"/>
<accession>D5VT56</accession>
<feature type="transmembrane region" description="Helical" evidence="1">
    <location>
        <begin position="6"/>
        <end position="27"/>
    </location>
</feature>
<gene>
    <name evidence="2" type="ordered locus">Metin_1104</name>
</gene>
<dbReference type="OrthoDB" id="183655at2157"/>
<keyword evidence="3" id="KW-1185">Reference proteome</keyword>
<dbReference type="EMBL" id="CP002009">
    <property type="protein sequence ID" value="ADG13759.1"/>
    <property type="molecule type" value="Genomic_DNA"/>
</dbReference>
<dbReference type="PANTHER" id="PTHR42200:SF1">
    <property type="entry name" value="FLAGELLA-RELATED PROTEIN G-RELATED"/>
    <property type="match status" value="1"/>
</dbReference>
<evidence type="ECO:0000256" key="1">
    <source>
        <dbReference type="SAM" id="Phobius"/>
    </source>
</evidence>
<dbReference type="RefSeq" id="WP_013100504.1">
    <property type="nucleotide sequence ID" value="NC_014122.1"/>
</dbReference>
<sequence>MASSALSEIILFVTVLIIAAFVAGVLLTSSYKISIGIGEKTDVLSEKLSQDFEIVNDPSNIPRDSNLGITTLYIKNTGNTQLPITKNSYTVIIDGLVVPIENVDNYNNPGSNVLYPGDVGIINVSYNNSGYHKIKVVLYSGLSREIIGYIP</sequence>
<evidence type="ECO:0000313" key="2">
    <source>
        <dbReference type="EMBL" id="ADG13759.1"/>
    </source>
</evidence>
<dbReference type="GO" id="GO:0097588">
    <property type="term" value="P:archaeal or bacterial-type flagellum-dependent cell motility"/>
    <property type="evidence" value="ECO:0007669"/>
    <property type="project" value="InterPro"/>
</dbReference>
<keyword evidence="2" id="KW-0966">Cell projection</keyword>
<proteinExistence type="predicted"/>
<dbReference type="KEGG" id="mif:Metin_1104"/>
<keyword evidence="1" id="KW-1133">Transmembrane helix</keyword>
<dbReference type="InterPro" id="IPR002774">
    <property type="entry name" value="Flagellin_arc-type"/>
</dbReference>
<dbReference type="GO" id="GO:0005198">
    <property type="term" value="F:structural molecule activity"/>
    <property type="evidence" value="ECO:0007669"/>
    <property type="project" value="InterPro"/>
</dbReference>
<name>D5VT56_METIM</name>
<dbReference type="Pfam" id="PF01917">
    <property type="entry name" value="Flagellin_arch-type"/>
    <property type="match status" value="1"/>
</dbReference>
<keyword evidence="1" id="KW-0812">Transmembrane</keyword>
<keyword evidence="2" id="KW-0969">Cilium</keyword>
<dbReference type="eggNOG" id="arCOG01822">
    <property type="taxonomic scope" value="Archaea"/>
</dbReference>
<keyword evidence="2" id="KW-0282">Flagellum</keyword>
<dbReference type="Proteomes" id="UP000002061">
    <property type="component" value="Chromosome"/>
</dbReference>